<dbReference type="InterPro" id="IPR017969">
    <property type="entry name" value="Heavy-metal-associated_CS"/>
</dbReference>
<dbReference type="InterPro" id="IPR036163">
    <property type="entry name" value="HMA_dom_sf"/>
</dbReference>
<evidence type="ECO:0000259" key="2">
    <source>
        <dbReference type="PROSITE" id="PS50846"/>
    </source>
</evidence>
<dbReference type="Gene3D" id="3.30.70.100">
    <property type="match status" value="1"/>
</dbReference>
<dbReference type="BioCyc" id="CNIT1237085:G1324-2210-MONOMER"/>
<dbReference type="HOGENOM" id="CLU_134973_10_4_2"/>
<dbReference type="RefSeq" id="WP_015019677.1">
    <property type="nucleotide sequence ID" value="NC_018719.1"/>
</dbReference>
<proteinExistence type="predicted"/>
<dbReference type="PROSITE" id="PS01047">
    <property type="entry name" value="HMA_1"/>
    <property type="match status" value="1"/>
</dbReference>
<dbReference type="AlphaFoldDB" id="K0IKS5"/>
<evidence type="ECO:0000256" key="1">
    <source>
        <dbReference type="ARBA" id="ARBA00022723"/>
    </source>
</evidence>
<dbReference type="InterPro" id="IPR006121">
    <property type="entry name" value="HMA_dom"/>
</dbReference>
<dbReference type="CDD" id="cd00371">
    <property type="entry name" value="HMA"/>
    <property type="match status" value="1"/>
</dbReference>
<dbReference type="OrthoDB" id="10245at2157"/>
<dbReference type="PROSITE" id="PS50846">
    <property type="entry name" value="HMA_2"/>
    <property type="match status" value="1"/>
</dbReference>
<dbReference type="Pfam" id="PF00403">
    <property type="entry name" value="HMA"/>
    <property type="match status" value="1"/>
</dbReference>
<dbReference type="PANTHER" id="PTHR46594">
    <property type="entry name" value="P-TYPE CATION-TRANSPORTING ATPASE"/>
    <property type="match status" value="1"/>
</dbReference>
<keyword evidence="4" id="KW-1185">Reference proteome</keyword>
<dbReference type="InParanoid" id="K0IKS5"/>
<dbReference type="SUPFAM" id="SSF55008">
    <property type="entry name" value="HMA, heavy metal-associated domain"/>
    <property type="match status" value="1"/>
</dbReference>
<dbReference type="KEGG" id="nga:Ngar_c22120"/>
<protein>
    <submittedName>
        <fullName evidence="3">Putative heavy metal transport/detoxification protein</fullName>
    </submittedName>
</protein>
<sequence length="75" mass="8589">MTSTQKARFKVVGMYCTTCKPIVENQLKGNQAIKKVEINFMTDSVIVEYDPALITKEEIKERLQNSGYQFVRLAT</sequence>
<organism evidence="3 4">
    <name type="scientific">Nitrososphaera gargensis (strain Ga9.2)</name>
    <dbReference type="NCBI Taxonomy" id="1237085"/>
    <lineage>
        <taxon>Archaea</taxon>
        <taxon>Nitrososphaerota</taxon>
        <taxon>Nitrososphaeria</taxon>
        <taxon>Nitrososphaerales</taxon>
        <taxon>Nitrososphaeraceae</taxon>
        <taxon>Nitrososphaera</taxon>
    </lineage>
</organism>
<gene>
    <name evidence="3" type="ordered locus">Ngar_c22120</name>
</gene>
<evidence type="ECO:0000313" key="3">
    <source>
        <dbReference type="EMBL" id="AFU59142.1"/>
    </source>
</evidence>
<reference evidence="3 4" key="1">
    <citation type="journal article" date="2012" name="Environ. Microbiol.">
        <title>The genome of the ammonia-oxidizing Candidatus Nitrososphaera gargensis: insights into metabolic versatility and environmental adaptations.</title>
        <authorList>
            <person name="Spang A."/>
            <person name="Poehlein A."/>
            <person name="Offre P."/>
            <person name="Zumbragel S."/>
            <person name="Haider S."/>
            <person name="Rychlik N."/>
            <person name="Nowka B."/>
            <person name="Schmeisser C."/>
            <person name="Lebedeva E.V."/>
            <person name="Rattei T."/>
            <person name="Bohm C."/>
            <person name="Schmid M."/>
            <person name="Galushko A."/>
            <person name="Hatzenpichler R."/>
            <person name="Weinmaier T."/>
            <person name="Daniel R."/>
            <person name="Schleper C."/>
            <person name="Spieck E."/>
            <person name="Streit W."/>
            <person name="Wagner M."/>
        </authorList>
    </citation>
    <scope>NUCLEOTIDE SEQUENCE [LARGE SCALE GENOMIC DNA]</scope>
    <source>
        <strain evidence="4">Ga9.2</strain>
    </source>
</reference>
<name>K0IKS5_NITGG</name>
<feature type="domain" description="HMA" evidence="2">
    <location>
        <begin position="5"/>
        <end position="71"/>
    </location>
</feature>
<dbReference type="PANTHER" id="PTHR46594:SF4">
    <property type="entry name" value="P-TYPE CATION-TRANSPORTING ATPASE"/>
    <property type="match status" value="1"/>
</dbReference>
<evidence type="ECO:0000313" key="4">
    <source>
        <dbReference type="Proteomes" id="UP000008037"/>
    </source>
</evidence>
<dbReference type="EMBL" id="CP002408">
    <property type="protein sequence ID" value="AFU59142.1"/>
    <property type="molecule type" value="Genomic_DNA"/>
</dbReference>
<keyword evidence="1" id="KW-0479">Metal-binding</keyword>
<dbReference type="Proteomes" id="UP000008037">
    <property type="component" value="Chromosome"/>
</dbReference>
<accession>K0IKS5</accession>
<dbReference type="GeneID" id="13796075"/>
<dbReference type="GO" id="GO:0046872">
    <property type="term" value="F:metal ion binding"/>
    <property type="evidence" value="ECO:0007669"/>
    <property type="project" value="UniProtKB-KW"/>
</dbReference>